<gene>
    <name evidence="1" type="ORF">NSMM_1050010</name>
</gene>
<dbReference type="Proteomes" id="UP000198729">
    <property type="component" value="Unassembled WGS sequence"/>
</dbReference>
<evidence type="ECO:0000313" key="2">
    <source>
        <dbReference type="Proteomes" id="UP000198729"/>
    </source>
</evidence>
<keyword evidence="2" id="KW-1185">Reference proteome</keyword>
<dbReference type="EMBL" id="FMWO01000008">
    <property type="protein sequence ID" value="SCZ84149.1"/>
    <property type="molecule type" value="Genomic_DNA"/>
</dbReference>
<dbReference type="STRING" id="51642.NSMM_1050010"/>
<sequence>MTEDKLLHLDIPFQHANERILKLMKRSANSENILALHLAVAQNQPGYCPVQHFYRWFFRGN</sequence>
<evidence type="ECO:0000313" key="1">
    <source>
        <dbReference type="EMBL" id="SCZ84149.1"/>
    </source>
</evidence>
<dbReference type="AlphaFoldDB" id="A0A1G5SCI4"/>
<accession>A0A1G5SCI4</accession>
<protein>
    <submittedName>
        <fullName evidence="1">Uncharacterized protein</fullName>
    </submittedName>
</protein>
<organism evidence="1 2">
    <name type="scientific">Nitrosomonas mobilis</name>
    <dbReference type="NCBI Taxonomy" id="51642"/>
    <lineage>
        <taxon>Bacteria</taxon>
        <taxon>Pseudomonadati</taxon>
        <taxon>Pseudomonadota</taxon>
        <taxon>Betaproteobacteria</taxon>
        <taxon>Nitrosomonadales</taxon>
        <taxon>Nitrosomonadaceae</taxon>
        <taxon>Nitrosomonas</taxon>
    </lineage>
</organism>
<name>A0A1G5SCI4_9PROT</name>
<proteinExistence type="predicted"/>
<reference evidence="1 2" key="1">
    <citation type="submission" date="2016-10" db="EMBL/GenBank/DDBJ databases">
        <authorList>
            <person name="de Groot N.N."/>
        </authorList>
    </citation>
    <scope>NUCLEOTIDE SEQUENCE [LARGE SCALE GENOMIC DNA]</scope>
    <source>
        <strain evidence="1">1</strain>
    </source>
</reference>
<dbReference type="Gene3D" id="3.30.750.200">
    <property type="match status" value="1"/>
</dbReference>